<keyword evidence="5 7" id="KW-1133">Transmembrane helix</keyword>
<gene>
    <name evidence="10" type="ORF">ACFOES_17510</name>
</gene>
<evidence type="ECO:0000256" key="2">
    <source>
        <dbReference type="ARBA" id="ARBA00022692"/>
    </source>
</evidence>
<feature type="domain" description="ABC transmembrane type-1" evidence="9">
    <location>
        <begin position="25"/>
        <end position="303"/>
    </location>
</feature>
<dbReference type="Proteomes" id="UP001595443">
    <property type="component" value="Unassembled WGS sequence"/>
</dbReference>
<evidence type="ECO:0000259" key="9">
    <source>
        <dbReference type="PROSITE" id="PS50929"/>
    </source>
</evidence>
<dbReference type="PANTHER" id="PTHR43394">
    <property type="entry name" value="ATP-DEPENDENT PERMEASE MDL1, MITOCHONDRIAL"/>
    <property type="match status" value="1"/>
</dbReference>
<dbReference type="InterPro" id="IPR011527">
    <property type="entry name" value="ABC1_TM_dom"/>
</dbReference>
<dbReference type="CDD" id="cd03246">
    <property type="entry name" value="ABCC_Protease_Secretion"/>
    <property type="match status" value="1"/>
</dbReference>
<dbReference type="PROSITE" id="PS50929">
    <property type="entry name" value="ABC_TM1F"/>
    <property type="match status" value="1"/>
</dbReference>
<name>A0ABV7ALC4_9RHOB</name>
<evidence type="ECO:0000256" key="5">
    <source>
        <dbReference type="ARBA" id="ARBA00022989"/>
    </source>
</evidence>
<evidence type="ECO:0000259" key="8">
    <source>
        <dbReference type="PROSITE" id="PS50893"/>
    </source>
</evidence>
<feature type="transmembrane region" description="Helical" evidence="7">
    <location>
        <begin position="131"/>
        <end position="153"/>
    </location>
</feature>
<dbReference type="SUPFAM" id="SSF90123">
    <property type="entry name" value="ABC transporter transmembrane region"/>
    <property type="match status" value="1"/>
</dbReference>
<dbReference type="Gene3D" id="3.40.50.300">
    <property type="entry name" value="P-loop containing nucleotide triphosphate hydrolases"/>
    <property type="match status" value="1"/>
</dbReference>
<reference evidence="11" key="1">
    <citation type="journal article" date="2019" name="Int. J. Syst. Evol. Microbiol.">
        <title>The Global Catalogue of Microorganisms (GCM) 10K type strain sequencing project: providing services to taxonomists for standard genome sequencing and annotation.</title>
        <authorList>
            <consortium name="The Broad Institute Genomics Platform"/>
            <consortium name="The Broad Institute Genome Sequencing Center for Infectious Disease"/>
            <person name="Wu L."/>
            <person name="Ma J."/>
        </authorList>
    </citation>
    <scope>NUCLEOTIDE SEQUENCE [LARGE SCALE GENOMIC DNA]</scope>
    <source>
        <strain evidence="11">KCTC 62192</strain>
    </source>
</reference>
<protein>
    <submittedName>
        <fullName evidence="10">Type I secretion system permease/ATPase</fullName>
    </submittedName>
</protein>
<evidence type="ECO:0000256" key="3">
    <source>
        <dbReference type="ARBA" id="ARBA00022741"/>
    </source>
</evidence>
<dbReference type="SUPFAM" id="SSF52540">
    <property type="entry name" value="P-loop containing nucleoside triphosphate hydrolases"/>
    <property type="match status" value="1"/>
</dbReference>
<dbReference type="InterPro" id="IPR027417">
    <property type="entry name" value="P-loop_NTPase"/>
</dbReference>
<evidence type="ECO:0000256" key="6">
    <source>
        <dbReference type="ARBA" id="ARBA00023136"/>
    </source>
</evidence>
<feature type="transmembrane region" description="Helical" evidence="7">
    <location>
        <begin position="60"/>
        <end position="78"/>
    </location>
</feature>
<dbReference type="NCBIfam" id="TIGR01842">
    <property type="entry name" value="type_I_sec_PrtD"/>
    <property type="match status" value="1"/>
</dbReference>
<dbReference type="InterPro" id="IPR003439">
    <property type="entry name" value="ABC_transporter-like_ATP-bd"/>
</dbReference>
<evidence type="ECO:0000256" key="4">
    <source>
        <dbReference type="ARBA" id="ARBA00022840"/>
    </source>
</evidence>
<accession>A0ABV7ALC4</accession>
<feature type="transmembrane region" description="Helical" evidence="7">
    <location>
        <begin position="159"/>
        <end position="177"/>
    </location>
</feature>
<keyword evidence="11" id="KW-1185">Reference proteome</keyword>
<keyword evidence="6 7" id="KW-0472">Membrane</keyword>
<organism evidence="10 11">
    <name type="scientific">Acidimangrovimonas pyrenivorans</name>
    <dbReference type="NCBI Taxonomy" id="2030798"/>
    <lineage>
        <taxon>Bacteria</taxon>
        <taxon>Pseudomonadati</taxon>
        <taxon>Pseudomonadota</taxon>
        <taxon>Alphaproteobacteria</taxon>
        <taxon>Rhodobacterales</taxon>
        <taxon>Paracoccaceae</taxon>
        <taxon>Acidimangrovimonas</taxon>
    </lineage>
</organism>
<evidence type="ECO:0000256" key="7">
    <source>
        <dbReference type="SAM" id="Phobius"/>
    </source>
</evidence>
<dbReference type="InterPro" id="IPR039421">
    <property type="entry name" value="Type_1_exporter"/>
</dbReference>
<evidence type="ECO:0000313" key="10">
    <source>
        <dbReference type="EMBL" id="MFC2969898.1"/>
    </source>
</evidence>
<keyword evidence="3" id="KW-0547">Nucleotide-binding</keyword>
<evidence type="ECO:0000313" key="11">
    <source>
        <dbReference type="Proteomes" id="UP001595443"/>
    </source>
</evidence>
<comment type="subcellular location">
    <subcellularLocation>
        <location evidence="1">Cell membrane</location>
        <topology evidence="1">Multi-pass membrane protein</topology>
    </subcellularLocation>
</comment>
<dbReference type="Gene3D" id="1.20.1560.10">
    <property type="entry name" value="ABC transporter type 1, transmembrane domain"/>
    <property type="match status" value="1"/>
</dbReference>
<keyword evidence="4" id="KW-0067">ATP-binding</keyword>
<dbReference type="InterPro" id="IPR017871">
    <property type="entry name" value="ABC_transporter-like_CS"/>
</dbReference>
<sequence length="578" mass="62435">MSRSETAKGRAELSAARNESRMLFAAVFIFSIFVNILMLTGPLYMLQVYDRVIGSRSQETLVALTVLIAFLFAMMGLLDYARGRVMARAGARFQDRLDRRVFAAAIQRTTTRPNDPVAMAAQRDLESIQRLITSPVLLAVCDIPWTPFFIAAIFMFHTYLGVLAILGGVLLVLITLLNQSTTRRAMADANTASLKADQFAEQIKAESEAVQSLGMRGSSFDRWQLARGKALAETIRVADRGGAYTTLTKTFRLFLQSGMLGMGAYLVLQGQLSPGAMIAGSILLGRALAPIEMAIGQWSLVQRAQEGWGRLSELLSRVPDEPARTPLPRPKAALDVQQVTVIPPGEQQAALRMVSFRLDPGQALGVIGPSGAGKSTLARALTGVWRPAGGKVRLDGASLDQYDPDVLGSYIGYLPQRVTLFEGTIAENIARLNTAPDHAKVVEAAKKSAAHDMIVRLPQGYDTKVSALGGRLSGGQIQRVGLARAMYGDPVILVLDEPNSNLDNEGSMALNSAIRQMKAEGKSVLIMAHRPAAIQECDLLLVLEDGARRAFGPRDQVLREMVQNHAEIVKSSGPGGVS</sequence>
<dbReference type="PANTHER" id="PTHR43394:SF1">
    <property type="entry name" value="ATP-BINDING CASSETTE SUB-FAMILY B MEMBER 10, MITOCHONDRIAL"/>
    <property type="match status" value="1"/>
</dbReference>
<dbReference type="SMART" id="SM00382">
    <property type="entry name" value="AAA"/>
    <property type="match status" value="1"/>
</dbReference>
<proteinExistence type="predicted"/>
<feature type="domain" description="ABC transporter" evidence="8">
    <location>
        <begin position="334"/>
        <end position="570"/>
    </location>
</feature>
<evidence type="ECO:0000256" key="1">
    <source>
        <dbReference type="ARBA" id="ARBA00004651"/>
    </source>
</evidence>
<dbReference type="PROSITE" id="PS00211">
    <property type="entry name" value="ABC_TRANSPORTER_1"/>
    <property type="match status" value="1"/>
</dbReference>
<dbReference type="InterPro" id="IPR010128">
    <property type="entry name" value="ATPase_T1SS_PrtD-like"/>
</dbReference>
<dbReference type="EMBL" id="JBHRSK010000016">
    <property type="protein sequence ID" value="MFC2969898.1"/>
    <property type="molecule type" value="Genomic_DNA"/>
</dbReference>
<dbReference type="Pfam" id="PF00005">
    <property type="entry name" value="ABC_tran"/>
    <property type="match status" value="1"/>
</dbReference>
<comment type="caution">
    <text evidence="10">The sequence shown here is derived from an EMBL/GenBank/DDBJ whole genome shotgun (WGS) entry which is preliminary data.</text>
</comment>
<feature type="transmembrane region" description="Helical" evidence="7">
    <location>
        <begin position="21"/>
        <end position="40"/>
    </location>
</feature>
<dbReference type="InterPro" id="IPR036640">
    <property type="entry name" value="ABC1_TM_sf"/>
</dbReference>
<dbReference type="InterPro" id="IPR003593">
    <property type="entry name" value="AAA+_ATPase"/>
</dbReference>
<keyword evidence="2 7" id="KW-0812">Transmembrane</keyword>
<dbReference type="RefSeq" id="WP_377834659.1">
    <property type="nucleotide sequence ID" value="NZ_JBHRSK010000016.1"/>
</dbReference>
<dbReference type="Pfam" id="PF00664">
    <property type="entry name" value="ABC_membrane"/>
    <property type="match status" value="1"/>
</dbReference>
<dbReference type="PROSITE" id="PS50893">
    <property type="entry name" value="ABC_TRANSPORTER_2"/>
    <property type="match status" value="1"/>
</dbReference>